<proteinExistence type="predicted"/>
<evidence type="ECO:0000313" key="7">
    <source>
        <dbReference type="Proteomes" id="UP000683360"/>
    </source>
</evidence>
<evidence type="ECO:0000256" key="4">
    <source>
        <dbReference type="SAM" id="MobiDB-lite"/>
    </source>
</evidence>
<dbReference type="SUPFAM" id="SSF52467">
    <property type="entry name" value="DHS-like NAD/FAD-binding domain"/>
    <property type="match status" value="1"/>
</dbReference>
<feature type="region of interest" description="Disordered" evidence="4">
    <location>
        <begin position="548"/>
        <end position="568"/>
    </location>
</feature>
<feature type="region of interest" description="Disordered" evidence="4">
    <location>
        <begin position="28"/>
        <end position="51"/>
    </location>
</feature>
<dbReference type="GO" id="GO:0046872">
    <property type="term" value="F:metal ion binding"/>
    <property type="evidence" value="ECO:0007669"/>
    <property type="project" value="UniProtKB-KW"/>
</dbReference>
<gene>
    <name evidence="6" type="ORF">MEDL_31792</name>
</gene>
<evidence type="ECO:0000259" key="5">
    <source>
        <dbReference type="PROSITE" id="PS50305"/>
    </source>
</evidence>
<dbReference type="AlphaFoldDB" id="A0A8S3SER3"/>
<evidence type="ECO:0000313" key="6">
    <source>
        <dbReference type="EMBL" id="CAG2218142.1"/>
    </source>
</evidence>
<dbReference type="GO" id="GO:0017136">
    <property type="term" value="F:histone deacetylase activity, NAD-dependent"/>
    <property type="evidence" value="ECO:0007669"/>
    <property type="project" value="TreeGrafter"/>
</dbReference>
<keyword evidence="2" id="KW-0520">NAD</keyword>
<dbReference type="GO" id="GO:0005634">
    <property type="term" value="C:nucleus"/>
    <property type="evidence" value="ECO:0007669"/>
    <property type="project" value="TreeGrafter"/>
</dbReference>
<evidence type="ECO:0000256" key="3">
    <source>
        <dbReference type="PROSITE-ProRule" id="PRU00236"/>
    </source>
</evidence>
<dbReference type="EMBL" id="CAJPWZ010001587">
    <property type="protein sequence ID" value="CAG2218142.1"/>
    <property type="molecule type" value="Genomic_DNA"/>
</dbReference>
<evidence type="ECO:0000256" key="1">
    <source>
        <dbReference type="ARBA" id="ARBA00022679"/>
    </source>
</evidence>
<dbReference type="InterPro" id="IPR026591">
    <property type="entry name" value="Sirtuin_cat_small_dom_sf"/>
</dbReference>
<keyword evidence="6" id="KW-0012">Acyltransferase</keyword>
<evidence type="ECO:0000256" key="2">
    <source>
        <dbReference type="ARBA" id="ARBA00023027"/>
    </source>
</evidence>
<accession>A0A8S3SER3</accession>
<dbReference type="InterPro" id="IPR003000">
    <property type="entry name" value="Sirtuin"/>
</dbReference>
<feature type="domain" description="Deacetylase sirtuin-type" evidence="5">
    <location>
        <begin position="72"/>
        <end position="351"/>
    </location>
</feature>
<feature type="compositionally biased region" description="Polar residues" evidence="4">
    <location>
        <begin position="422"/>
        <end position="437"/>
    </location>
</feature>
<dbReference type="PROSITE" id="PS50305">
    <property type="entry name" value="SIRTUIN"/>
    <property type="match status" value="1"/>
</dbReference>
<feature type="binding site" evidence="3">
    <location>
        <position position="235"/>
    </location>
    <ligand>
        <name>Zn(2+)</name>
        <dbReference type="ChEBI" id="CHEBI:29105"/>
    </ligand>
</feature>
<feature type="active site" description="Proton acceptor" evidence="3">
    <location>
        <position position="203"/>
    </location>
</feature>
<dbReference type="GO" id="GO:0070403">
    <property type="term" value="F:NAD+ binding"/>
    <property type="evidence" value="ECO:0007669"/>
    <property type="project" value="InterPro"/>
</dbReference>
<feature type="compositionally biased region" description="Basic and acidic residues" evidence="4">
    <location>
        <begin position="554"/>
        <end position="568"/>
    </location>
</feature>
<feature type="compositionally biased region" description="Polar residues" evidence="4">
    <location>
        <begin position="35"/>
        <end position="48"/>
    </location>
</feature>
<feature type="binding site" evidence="3">
    <location>
        <position position="240"/>
    </location>
    <ligand>
        <name>Zn(2+)</name>
        <dbReference type="ChEBI" id="CHEBI:29105"/>
    </ligand>
</feature>
<dbReference type="EC" id="2.3.1.286" evidence="6"/>
<dbReference type="Gene3D" id="3.30.1600.10">
    <property type="entry name" value="SIR2/SIRT2 'Small Domain"/>
    <property type="match status" value="1"/>
</dbReference>
<keyword evidence="7" id="KW-1185">Reference proteome</keyword>
<dbReference type="OrthoDB" id="420264at2759"/>
<dbReference type="InterPro" id="IPR050134">
    <property type="entry name" value="NAD-dep_sirtuin_deacylases"/>
</dbReference>
<feature type="region of interest" description="Disordered" evidence="4">
    <location>
        <begin position="725"/>
        <end position="806"/>
    </location>
</feature>
<feature type="binding site" evidence="3">
    <location>
        <position position="211"/>
    </location>
    <ligand>
        <name>Zn(2+)</name>
        <dbReference type="ChEBI" id="CHEBI:29105"/>
    </ligand>
</feature>
<feature type="region of interest" description="Disordered" evidence="4">
    <location>
        <begin position="686"/>
        <end position="707"/>
    </location>
</feature>
<feature type="compositionally biased region" description="Polar residues" evidence="4">
    <location>
        <begin position="481"/>
        <end position="490"/>
    </location>
</feature>
<reference evidence="6" key="1">
    <citation type="submission" date="2021-03" db="EMBL/GenBank/DDBJ databases">
        <authorList>
            <person name="Bekaert M."/>
        </authorList>
    </citation>
    <scope>NUCLEOTIDE SEQUENCE</scope>
</reference>
<comment type="caution">
    <text evidence="6">The sequence shown here is derived from an EMBL/GenBank/DDBJ whole genome shotgun (WGS) entry which is preliminary data.</text>
</comment>
<dbReference type="Gene3D" id="3.40.50.1220">
    <property type="entry name" value="TPP-binding domain"/>
    <property type="match status" value="1"/>
</dbReference>
<dbReference type="Proteomes" id="UP000683360">
    <property type="component" value="Unassembled WGS sequence"/>
</dbReference>
<name>A0A8S3SER3_MYTED</name>
<feature type="compositionally biased region" description="Basic and acidic residues" evidence="4">
    <location>
        <begin position="688"/>
        <end position="707"/>
    </location>
</feature>
<feature type="region of interest" description="Disordered" evidence="4">
    <location>
        <begin position="362"/>
        <end position="509"/>
    </location>
</feature>
<protein>
    <submittedName>
        <fullName evidence="6">SIRT3</fullName>
        <ecNumber evidence="6">2.3.1.286</ecNumber>
    </submittedName>
</protein>
<organism evidence="6 7">
    <name type="scientific">Mytilus edulis</name>
    <name type="common">Blue mussel</name>
    <dbReference type="NCBI Taxonomy" id="6550"/>
    <lineage>
        <taxon>Eukaryota</taxon>
        <taxon>Metazoa</taxon>
        <taxon>Spiralia</taxon>
        <taxon>Lophotrochozoa</taxon>
        <taxon>Mollusca</taxon>
        <taxon>Bivalvia</taxon>
        <taxon>Autobranchia</taxon>
        <taxon>Pteriomorphia</taxon>
        <taxon>Mytilida</taxon>
        <taxon>Mytiloidea</taxon>
        <taxon>Mytilidae</taxon>
        <taxon>Mytilinae</taxon>
        <taxon>Mytilus</taxon>
    </lineage>
</organism>
<dbReference type="InterPro" id="IPR029035">
    <property type="entry name" value="DHS-like_NAD/FAD-binding_dom"/>
</dbReference>
<keyword evidence="3" id="KW-0479">Metal-binding</keyword>
<keyword evidence="3" id="KW-0862">Zinc</keyword>
<dbReference type="Pfam" id="PF02146">
    <property type="entry name" value="SIR2"/>
    <property type="match status" value="1"/>
</dbReference>
<feature type="compositionally biased region" description="Basic and acidic residues" evidence="4">
    <location>
        <begin position="405"/>
        <end position="416"/>
    </location>
</feature>
<dbReference type="InterPro" id="IPR026590">
    <property type="entry name" value="Ssirtuin_cat_dom"/>
</dbReference>
<feature type="compositionally biased region" description="Basic and acidic residues" evidence="4">
    <location>
        <begin position="727"/>
        <end position="739"/>
    </location>
</feature>
<dbReference type="PANTHER" id="PTHR11085">
    <property type="entry name" value="NAD-DEPENDENT PROTEIN DEACYLASE SIRTUIN-5, MITOCHONDRIAL-RELATED"/>
    <property type="match status" value="1"/>
</dbReference>
<dbReference type="PANTHER" id="PTHR11085:SF7">
    <property type="entry name" value="NAD-DEPENDENT PROTEIN DEACETYLASE"/>
    <property type="match status" value="1"/>
</dbReference>
<sequence>MRLVSSVMAAFEKVGRPPSAQALKGLKAQSRGVHANSTPVYKTQSETSILPKPPNVLERGINRARRLSTSAGMKPVKTLDDVSDLLTSEVVKNVVVVAGAGISTPSGIPDFRTPGTGLYDNLAQYRIPYPEAIFDIDYFHHNPKPFFTLAKELYPSGKYRPNYIHYFLRMLYDKGKLLRMYTQNIDGLERLAGLPPEKLVEAHGTFSWATCTICGSRKEGSEVKESIFKDRLPKCGKRGCPGIVKPDIVFFGEDLPQRFYLYLRDMLQTDLVIVMGTSLEVQPFAGIIDTVKYGVPRVLFNWNAVGPFKNGKRSQDVVASGDLIGSVQKFAGTTGWKSEIDQLIIQNEGSLLICSPEYAKRAANRPKQKASTQPITNAFWRRRMESSSDESSDSETESSSESSSDEDKRYKSESFRRRGVRSTGSMKNNMGTATIKNGPNRLLNDIKKNGPNNNGQKRDFSTRVPNTRSPAPAKLDKYLSGRNSAMTTRPPNGKIGSGKITQAKPVSTAEKIKISPEKLAPLPIKTTKNMDKNVPSGRPKLLEKISSLNSENKSASKKDNDTSNSVVKEKSIETAVNLTDSIVPSLDRTVPEQESKTTDVINESSTNELTQVVKSNIISTQVQNDVQSVKDGIKQLTLSDYSNIHLNNSVVENVVKDVVNSCSGNKKPLPSDILLTTRSEPAGFTSSKKIDSFVSDDSKSKSEKMKTIKSESALGTGFQKLISATSAKEDSKRGNVKKTERFKRSKSEKNMRKKDKSEKKRSASAKAKVNLKLIHNRYAKNGKSESPQETIGEDDSEAPPNSTRSLLNDQSYISLIGTLEREKPLDLNQNANAVSDILKGNETDSPQNQDLTCTESAQVDTVVQQVENLTLKQTLPDESQMCSDSEKRFEIRKKRLFKKPPKHKKKFDDTTKDLINTLNPVPYGYASPRYKRLTNRSMAPPNVCSGYELPTEYVSPELLQKLGSGKHVKLAYRHSLKSSSPVGSRVIVREDSSNSEIVEKAVDICQ</sequence>
<keyword evidence="1 6" id="KW-0808">Transferase</keyword>
<feature type="binding site" evidence="3">
    <location>
        <position position="214"/>
    </location>
    <ligand>
        <name>Zn(2+)</name>
        <dbReference type="ChEBI" id="CHEBI:29105"/>
    </ligand>
</feature>
<dbReference type="CDD" id="cd01408">
    <property type="entry name" value="SIRT1"/>
    <property type="match status" value="1"/>
</dbReference>
<feature type="compositionally biased region" description="Basic and acidic residues" evidence="4">
    <location>
        <begin position="745"/>
        <end position="761"/>
    </location>
</feature>
<feature type="compositionally biased region" description="Acidic residues" evidence="4">
    <location>
        <begin position="387"/>
        <end position="398"/>
    </location>
</feature>